<dbReference type="EMBL" id="JAPDRQ010000177">
    <property type="protein sequence ID" value="KAJ9652920.1"/>
    <property type="molecule type" value="Genomic_DNA"/>
</dbReference>
<gene>
    <name evidence="1" type="ORF">H2198_007873</name>
</gene>
<evidence type="ECO:0000313" key="2">
    <source>
        <dbReference type="Proteomes" id="UP001172386"/>
    </source>
</evidence>
<sequence length="168" mass="19154">MAPFQYDALPDSKHWIRTLTLEKGQLDDPLKATLQHVLLEAKPTYDAISYCWGSDVRPHALQIQQSTTNYTVPITTNLYLALRRFRHPTEDITLWNDALFGLMDKIYASARRVLIYLGEPDESTEQAIKLMDDIYNAAIATSSDDDARPMQWIQKTTCPWLTHGNGSP</sequence>
<evidence type="ECO:0000313" key="1">
    <source>
        <dbReference type="EMBL" id="KAJ9652920.1"/>
    </source>
</evidence>
<protein>
    <submittedName>
        <fullName evidence="1">Uncharacterized protein</fullName>
    </submittedName>
</protein>
<keyword evidence="2" id="KW-1185">Reference proteome</keyword>
<comment type="caution">
    <text evidence="1">The sequence shown here is derived from an EMBL/GenBank/DDBJ whole genome shotgun (WGS) entry which is preliminary data.</text>
</comment>
<accession>A0ACC2ZYW6</accession>
<reference evidence="1" key="1">
    <citation type="submission" date="2022-10" db="EMBL/GenBank/DDBJ databases">
        <title>Culturing micro-colonial fungi from biological soil crusts in the Mojave desert and describing Neophaeococcomyces mojavensis, and introducing the new genera and species Taxawa tesnikishii.</title>
        <authorList>
            <person name="Kurbessoian T."/>
            <person name="Stajich J.E."/>
        </authorList>
    </citation>
    <scope>NUCLEOTIDE SEQUENCE</scope>
    <source>
        <strain evidence="1">JES_112</strain>
    </source>
</reference>
<name>A0ACC2ZYW6_9EURO</name>
<organism evidence="1 2">
    <name type="scientific">Neophaeococcomyces mojaviensis</name>
    <dbReference type="NCBI Taxonomy" id="3383035"/>
    <lineage>
        <taxon>Eukaryota</taxon>
        <taxon>Fungi</taxon>
        <taxon>Dikarya</taxon>
        <taxon>Ascomycota</taxon>
        <taxon>Pezizomycotina</taxon>
        <taxon>Eurotiomycetes</taxon>
        <taxon>Chaetothyriomycetidae</taxon>
        <taxon>Chaetothyriales</taxon>
        <taxon>Chaetothyriales incertae sedis</taxon>
        <taxon>Neophaeococcomyces</taxon>
    </lineage>
</organism>
<proteinExistence type="predicted"/>
<dbReference type="Proteomes" id="UP001172386">
    <property type="component" value="Unassembled WGS sequence"/>
</dbReference>